<dbReference type="PROSITE" id="PS00356">
    <property type="entry name" value="HTH_LACI_1"/>
    <property type="match status" value="1"/>
</dbReference>
<dbReference type="EMBL" id="JAFBCV010000016">
    <property type="protein sequence ID" value="MBM7840672.1"/>
    <property type="molecule type" value="Genomic_DNA"/>
</dbReference>
<dbReference type="PANTHER" id="PTHR30146">
    <property type="entry name" value="LACI-RELATED TRANSCRIPTIONAL REPRESSOR"/>
    <property type="match status" value="1"/>
</dbReference>
<keyword evidence="1" id="KW-0805">Transcription regulation</keyword>
<dbReference type="Proteomes" id="UP001179280">
    <property type="component" value="Unassembled WGS sequence"/>
</dbReference>
<organism evidence="5 6">
    <name type="scientific">Shouchella xiaoxiensis</name>
    <dbReference type="NCBI Taxonomy" id="766895"/>
    <lineage>
        <taxon>Bacteria</taxon>
        <taxon>Bacillati</taxon>
        <taxon>Bacillota</taxon>
        <taxon>Bacilli</taxon>
        <taxon>Bacillales</taxon>
        <taxon>Bacillaceae</taxon>
        <taxon>Shouchella</taxon>
    </lineage>
</organism>
<evidence type="ECO:0000256" key="2">
    <source>
        <dbReference type="ARBA" id="ARBA00023125"/>
    </source>
</evidence>
<dbReference type="CDD" id="cd01392">
    <property type="entry name" value="HTH_LacI"/>
    <property type="match status" value="1"/>
</dbReference>
<keyword evidence="2" id="KW-0238">DNA-binding</keyword>
<dbReference type="InterPro" id="IPR001761">
    <property type="entry name" value="Peripla_BP/Lac1_sug-bd_dom"/>
</dbReference>
<dbReference type="SUPFAM" id="SSF47413">
    <property type="entry name" value="lambda repressor-like DNA-binding domains"/>
    <property type="match status" value="1"/>
</dbReference>
<evidence type="ECO:0000313" key="6">
    <source>
        <dbReference type="Proteomes" id="UP001179280"/>
    </source>
</evidence>
<dbReference type="PROSITE" id="PS50932">
    <property type="entry name" value="HTH_LACI_2"/>
    <property type="match status" value="1"/>
</dbReference>
<dbReference type="InterPro" id="IPR010982">
    <property type="entry name" value="Lambda_DNA-bd_dom_sf"/>
</dbReference>
<proteinExistence type="predicted"/>
<name>A0ABS2T2H1_9BACI</name>
<gene>
    <name evidence="5" type="ORF">JOC54_003965</name>
</gene>
<keyword evidence="6" id="KW-1185">Reference proteome</keyword>
<evidence type="ECO:0000313" key="5">
    <source>
        <dbReference type="EMBL" id="MBM7840672.1"/>
    </source>
</evidence>
<keyword evidence="3" id="KW-0804">Transcription</keyword>
<protein>
    <submittedName>
        <fullName evidence="5">LacI family transcriptional regulator</fullName>
    </submittedName>
</protein>
<dbReference type="RefSeq" id="WP_204468396.1">
    <property type="nucleotide sequence ID" value="NZ_JAFBCV010000016.1"/>
</dbReference>
<dbReference type="Pfam" id="PF00532">
    <property type="entry name" value="Peripla_BP_1"/>
    <property type="match status" value="1"/>
</dbReference>
<accession>A0ABS2T2H1</accession>
<evidence type="ECO:0000259" key="4">
    <source>
        <dbReference type="PROSITE" id="PS50932"/>
    </source>
</evidence>
<dbReference type="Gene3D" id="3.40.50.2300">
    <property type="match status" value="2"/>
</dbReference>
<dbReference type="PANTHER" id="PTHR30146:SF109">
    <property type="entry name" value="HTH-TYPE TRANSCRIPTIONAL REGULATOR GALS"/>
    <property type="match status" value="1"/>
</dbReference>
<dbReference type="CDD" id="cd19975">
    <property type="entry name" value="PBP1_CcpA-like"/>
    <property type="match status" value="1"/>
</dbReference>
<dbReference type="Gene3D" id="1.10.260.40">
    <property type="entry name" value="lambda repressor-like DNA-binding domains"/>
    <property type="match status" value="1"/>
</dbReference>
<dbReference type="SMART" id="SM00354">
    <property type="entry name" value="HTH_LACI"/>
    <property type="match status" value="1"/>
</dbReference>
<dbReference type="InterPro" id="IPR028082">
    <property type="entry name" value="Peripla_BP_I"/>
</dbReference>
<sequence>MQKPTIKDVAKEANVSIATVSRILNNGVGYSAKTKELVLRTIQEMGYSPNAIARGLINKQSNTLGVLMPEISGLVSAEILQGIEKAAHSQGQSVIVCNTAASGKQTIDYLKLLQEKQVDGLLFTSQYLTNEHSTYIAKMNVPVITISAYSEDDSIPAVRVDDERAAYDAVRYLIERGHRHIGMISGSPGDRLAGSPRISGYKQALKDAGIAYDESKVAWRYGFYFEDGQESCAHLLKQHPELTALFAASDELAAGAITTSYQLGLSIPDDLSIIGYDGTKLSKMTLPALTTVSQNFVEMGETAVNRLLNSIRAGKNSDGAIIQHHIIERASVKSIIHTS</sequence>
<dbReference type="PRINTS" id="PR00036">
    <property type="entry name" value="HTHLACI"/>
</dbReference>
<evidence type="ECO:0000256" key="3">
    <source>
        <dbReference type="ARBA" id="ARBA00023163"/>
    </source>
</evidence>
<comment type="caution">
    <text evidence="5">The sequence shown here is derived from an EMBL/GenBank/DDBJ whole genome shotgun (WGS) entry which is preliminary data.</text>
</comment>
<dbReference type="InterPro" id="IPR000843">
    <property type="entry name" value="HTH_LacI"/>
</dbReference>
<evidence type="ECO:0000256" key="1">
    <source>
        <dbReference type="ARBA" id="ARBA00023015"/>
    </source>
</evidence>
<reference evidence="5" key="1">
    <citation type="submission" date="2021-01" db="EMBL/GenBank/DDBJ databases">
        <title>Genomic Encyclopedia of Type Strains, Phase IV (KMG-IV): sequencing the most valuable type-strain genomes for metagenomic binning, comparative biology and taxonomic classification.</title>
        <authorList>
            <person name="Goeker M."/>
        </authorList>
    </citation>
    <scope>NUCLEOTIDE SEQUENCE</scope>
    <source>
        <strain evidence="5">DSM 21943</strain>
    </source>
</reference>
<dbReference type="Pfam" id="PF00356">
    <property type="entry name" value="LacI"/>
    <property type="match status" value="1"/>
</dbReference>
<feature type="domain" description="HTH lacI-type" evidence="4">
    <location>
        <begin position="4"/>
        <end position="58"/>
    </location>
</feature>
<dbReference type="SUPFAM" id="SSF53822">
    <property type="entry name" value="Periplasmic binding protein-like I"/>
    <property type="match status" value="1"/>
</dbReference>